<reference evidence="6 7" key="1">
    <citation type="submission" date="2014-12" db="EMBL/GenBank/DDBJ databases">
        <title>Genome assembly of Enhygromyxa salina DSM 15201.</title>
        <authorList>
            <person name="Sharma G."/>
            <person name="Subramanian S."/>
        </authorList>
    </citation>
    <scope>NUCLEOTIDE SEQUENCE [LARGE SCALE GENOMIC DNA]</scope>
    <source>
        <strain evidence="6 7">DSM 15201</strain>
    </source>
</reference>
<dbReference type="PANTHER" id="PTHR43037:SF5">
    <property type="entry name" value="FERULOYL ESTERASE"/>
    <property type="match status" value="1"/>
</dbReference>
<evidence type="ECO:0000256" key="2">
    <source>
        <dbReference type="ARBA" id="ARBA00022801"/>
    </source>
</evidence>
<dbReference type="GO" id="GO:0016787">
    <property type="term" value="F:hydrolase activity"/>
    <property type="evidence" value="ECO:0007669"/>
    <property type="project" value="UniProtKB-KW"/>
</dbReference>
<dbReference type="Gene3D" id="3.40.50.1820">
    <property type="entry name" value="alpha/beta hydrolase"/>
    <property type="match status" value="1"/>
</dbReference>
<feature type="region of interest" description="Disordered" evidence="3">
    <location>
        <begin position="27"/>
        <end position="53"/>
    </location>
</feature>
<evidence type="ECO:0000259" key="5">
    <source>
        <dbReference type="Pfam" id="PF02230"/>
    </source>
</evidence>
<comment type="caution">
    <text evidence="6">The sequence shown here is derived from an EMBL/GenBank/DDBJ whole genome shotgun (WGS) entry which is preliminary data.</text>
</comment>
<dbReference type="AlphaFoldDB" id="A0A0C2A567"/>
<dbReference type="Pfam" id="PF02230">
    <property type="entry name" value="Abhydrolase_2"/>
    <property type="match status" value="1"/>
</dbReference>
<evidence type="ECO:0000256" key="1">
    <source>
        <dbReference type="ARBA" id="ARBA00022729"/>
    </source>
</evidence>
<dbReference type="SUPFAM" id="SSF53474">
    <property type="entry name" value="alpha/beta-Hydrolases"/>
    <property type="match status" value="1"/>
</dbReference>
<evidence type="ECO:0000313" key="6">
    <source>
        <dbReference type="EMBL" id="KIG18568.1"/>
    </source>
</evidence>
<name>A0A0C2A567_9BACT</name>
<keyword evidence="1 4" id="KW-0732">Signal</keyword>
<accession>A0A0C2A567</accession>
<dbReference type="EMBL" id="JMCC02000010">
    <property type="protein sequence ID" value="KIG18568.1"/>
    <property type="molecule type" value="Genomic_DNA"/>
</dbReference>
<feature type="compositionally biased region" description="Pro residues" evidence="3">
    <location>
        <begin position="29"/>
        <end position="51"/>
    </location>
</feature>
<feature type="domain" description="Phospholipase/carboxylesterase/thioesterase" evidence="5">
    <location>
        <begin position="86"/>
        <end position="283"/>
    </location>
</feature>
<feature type="chain" id="PRO_5002162262" description="Phospholipase/carboxylesterase/thioesterase domain-containing protein" evidence="4">
    <location>
        <begin position="24"/>
        <end position="312"/>
    </location>
</feature>
<dbReference type="PROSITE" id="PS51257">
    <property type="entry name" value="PROKAR_LIPOPROTEIN"/>
    <property type="match status" value="1"/>
</dbReference>
<dbReference type="InterPro" id="IPR029058">
    <property type="entry name" value="AB_hydrolase_fold"/>
</dbReference>
<dbReference type="InterPro" id="IPR050955">
    <property type="entry name" value="Plant_Biomass_Hydrol_Est"/>
</dbReference>
<dbReference type="PANTHER" id="PTHR43037">
    <property type="entry name" value="UNNAMED PRODUCT-RELATED"/>
    <property type="match status" value="1"/>
</dbReference>
<dbReference type="RefSeq" id="WP_146658092.1">
    <property type="nucleotide sequence ID" value="NZ_JMCC02000010.1"/>
</dbReference>
<dbReference type="InterPro" id="IPR003140">
    <property type="entry name" value="PLipase/COase/thioEstase"/>
</dbReference>
<protein>
    <recommendedName>
        <fullName evidence="5">Phospholipase/carboxylesterase/thioesterase domain-containing protein</fullName>
    </recommendedName>
</protein>
<evidence type="ECO:0000313" key="7">
    <source>
        <dbReference type="Proteomes" id="UP000031599"/>
    </source>
</evidence>
<sequence length="312" mass="32978">MTGARCRSLVAALVLCMAPIASACDRAPAPKPHAPAPAAPEPTPEPAPPEPAEQAPIVPALELPEIAGIGYLEVVTGGAKPTDPLPMIVALHGNGAFPRLMEQALLRDPGTSDHPAAIFDTPARCIFLRGTQPAHTPGHLRWFSITANEAQASPEQLAALSLQISERADEVATAISALAVARPTIGKPIVTGHSQGGILVYGLAIRHPELFAAAMPVSGWLPKPLWPTQAANPTAQALQIIALHGERDTIVGFDADQASVAQLIRLGYDIELRPVAGVGHNLAPMLGQLRDQLRDQLREELRDPSREQPARQ</sequence>
<proteinExistence type="predicted"/>
<gene>
    <name evidence="6" type="ORF">DB30_00253</name>
</gene>
<keyword evidence="2" id="KW-0378">Hydrolase</keyword>
<feature type="signal peptide" evidence="4">
    <location>
        <begin position="1"/>
        <end position="23"/>
    </location>
</feature>
<organism evidence="6 7">
    <name type="scientific">Enhygromyxa salina</name>
    <dbReference type="NCBI Taxonomy" id="215803"/>
    <lineage>
        <taxon>Bacteria</taxon>
        <taxon>Pseudomonadati</taxon>
        <taxon>Myxococcota</taxon>
        <taxon>Polyangia</taxon>
        <taxon>Nannocystales</taxon>
        <taxon>Nannocystaceae</taxon>
        <taxon>Enhygromyxa</taxon>
    </lineage>
</organism>
<dbReference type="Proteomes" id="UP000031599">
    <property type="component" value="Unassembled WGS sequence"/>
</dbReference>
<evidence type="ECO:0000256" key="4">
    <source>
        <dbReference type="SAM" id="SignalP"/>
    </source>
</evidence>
<evidence type="ECO:0000256" key="3">
    <source>
        <dbReference type="SAM" id="MobiDB-lite"/>
    </source>
</evidence>